<gene>
    <name evidence="2" type="ORF">C1O66_01850</name>
</gene>
<proteinExistence type="predicted"/>
<sequence length="155" mass="17290">MPHVETLPAFELLGLSCRTSNAAEMDHQHPERARIGRLWQDFAGSGLQGDVFGAYFDYADRHHADYRVLAGIRAPHSAEERKVNAGATTDRRLQVPAGRYLVFEAQGTLPEALIQTWGEVWAYFEQPGAPERAYGVDLERYLGPGHVQICIGLKD</sequence>
<comment type="caution">
    <text evidence="2">The sequence shown here is derived from an EMBL/GenBank/DDBJ whole genome shotgun (WGS) entry which is preliminary data.</text>
</comment>
<dbReference type="InterPro" id="IPR029441">
    <property type="entry name" value="Cass2"/>
</dbReference>
<dbReference type="RefSeq" id="WP_102766285.1">
    <property type="nucleotide sequence ID" value="NZ_POSP01000001.1"/>
</dbReference>
<evidence type="ECO:0000313" key="3">
    <source>
        <dbReference type="Proteomes" id="UP000235916"/>
    </source>
</evidence>
<dbReference type="PANTHER" id="PTHR36444">
    <property type="entry name" value="TRANSCRIPTIONAL REGULATOR PROTEIN YOBU-RELATED"/>
    <property type="match status" value="1"/>
</dbReference>
<reference evidence="2 3" key="1">
    <citation type="submission" date="2018-01" db="EMBL/GenBank/DDBJ databases">
        <title>Draft genome sequence of Paucibacter aquatile CR182 isolated from freshwater of the Nakdong River.</title>
        <authorList>
            <person name="Choi A."/>
            <person name="Chung E.J."/>
        </authorList>
    </citation>
    <scope>NUCLEOTIDE SEQUENCE [LARGE SCALE GENOMIC DNA]</scope>
    <source>
        <strain evidence="2 3">CR182</strain>
    </source>
</reference>
<evidence type="ECO:0000313" key="2">
    <source>
        <dbReference type="EMBL" id="PND40151.1"/>
    </source>
</evidence>
<organism evidence="2 3">
    <name type="scientific">Kinneretia aquatilis</name>
    <dbReference type="NCBI Taxonomy" id="2070761"/>
    <lineage>
        <taxon>Bacteria</taxon>
        <taxon>Pseudomonadati</taxon>
        <taxon>Pseudomonadota</taxon>
        <taxon>Betaproteobacteria</taxon>
        <taxon>Burkholderiales</taxon>
        <taxon>Sphaerotilaceae</taxon>
        <taxon>Roseateles</taxon>
    </lineage>
</organism>
<dbReference type="OrthoDB" id="3173400at2"/>
<dbReference type="PANTHER" id="PTHR36444:SF2">
    <property type="entry name" value="TRANSCRIPTIONAL REGULATOR PROTEIN YOBU-RELATED"/>
    <property type="match status" value="1"/>
</dbReference>
<dbReference type="InterPro" id="IPR053182">
    <property type="entry name" value="YobU-like_regulator"/>
</dbReference>
<feature type="domain" description="AraC effector-binding" evidence="1">
    <location>
        <begin position="1"/>
        <end position="154"/>
    </location>
</feature>
<dbReference type="InterPro" id="IPR011256">
    <property type="entry name" value="Reg_factor_effector_dom_sf"/>
</dbReference>
<dbReference type="Gene3D" id="3.20.80.10">
    <property type="entry name" value="Regulatory factor, effector binding domain"/>
    <property type="match status" value="1"/>
</dbReference>
<name>A0A2N8L369_9BURK</name>
<dbReference type="SUPFAM" id="SSF55136">
    <property type="entry name" value="Probable bacterial effector-binding domain"/>
    <property type="match status" value="1"/>
</dbReference>
<keyword evidence="3" id="KW-1185">Reference proteome</keyword>
<dbReference type="Pfam" id="PF14526">
    <property type="entry name" value="Cass2"/>
    <property type="match status" value="1"/>
</dbReference>
<evidence type="ECO:0000259" key="1">
    <source>
        <dbReference type="SMART" id="SM00871"/>
    </source>
</evidence>
<accession>A0A2N8L369</accession>
<dbReference type="SMART" id="SM00871">
    <property type="entry name" value="AraC_E_bind"/>
    <property type="match status" value="1"/>
</dbReference>
<dbReference type="Proteomes" id="UP000235916">
    <property type="component" value="Unassembled WGS sequence"/>
</dbReference>
<dbReference type="AlphaFoldDB" id="A0A2N8L369"/>
<dbReference type="EMBL" id="POSP01000001">
    <property type="protein sequence ID" value="PND40151.1"/>
    <property type="molecule type" value="Genomic_DNA"/>
</dbReference>
<dbReference type="InterPro" id="IPR010499">
    <property type="entry name" value="AraC_E-bd"/>
</dbReference>
<protein>
    <recommendedName>
        <fullName evidence="1">AraC effector-binding domain-containing protein</fullName>
    </recommendedName>
</protein>